<sequence>MAPMEHILRFAVADDEDSSFVLVQAIQTGDSLLDLKLVGTEGVAPYMAYIQSAHISGLKSKKASVPDTEWEAILKDVFTQEPVKDVQVFAQVNSESSIHLIIRRSIQGYSSRLGTIVLAHSPDQELELMEWCSKASQASASTKEALASRRHQIAELEKTIGHLKNQLSELMDARTHDEGVLLRKFRDLLNEKKLKIRQQQLIIAESAAAATSIATKTPEKTEKTKDVADASGDEEKTRRLTRSMRGRGRARGRGARVPQQSRPQKRKAPGSRGSQSSSDSESDSGFERMNAGRAAVVKPEHGSEQDTTEGEAGDVTASDTGDEDDNRTENSEPPRQRATRSKIVQAGKDNAITASQAAKGAACDSDGQEDEEVAEPPPARVLPFSTRGKKQLTETLSPVASEETTADEDEL</sequence>
<reference evidence="3 4" key="1">
    <citation type="journal article" date="2013" name="Fungal Biol.">
        <title>Analysis of microsatellite markers in the genome of the plant pathogen Ceratocystis fimbriata.</title>
        <authorList>
            <person name="Simpson M.C."/>
            <person name="Wilken P.M."/>
            <person name="Coetzee M.P."/>
            <person name="Wingfield M.J."/>
            <person name="Wingfield B.D."/>
        </authorList>
    </citation>
    <scope>NUCLEOTIDE SEQUENCE [LARGE SCALE GENOMIC DNA]</scope>
    <source>
        <strain evidence="3 4">CBS 114723</strain>
    </source>
</reference>
<proteinExistence type="predicted"/>
<feature type="compositionally biased region" description="Low complexity" evidence="2">
    <location>
        <begin position="270"/>
        <end position="279"/>
    </location>
</feature>
<reference evidence="3 4" key="2">
    <citation type="journal article" date="2013" name="IMA Fungus">
        <title>IMA Genome-F 1: Ceratocystis fimbriata: Draft nuclear genome sequence for the plant pathogen, Ceratocystis fimbriata.</title>
        <authorList>
            <person name="Wilken P.M."/>
            <person name="Steenkamp E.T."/>
            <person name="Wingfield M.J."/>
            <person name="de Beer Z.W."/>
            <person name="Wingfield B.D."/>
        </authorList>
    </citation>
    <scope>NUCLEOTIDE SEQUENCE [LARGE SCALE GENOMIC DNA]</scope>
    <source>
        <strain evidence="3 4">CBS 114723</strain>
    </source>
</reference>
<feature type="compositionally biased region" description="Basic residues" evidence="2">
    <location>
        <begin position="239"/>
        <end position="254"/>
    </location>
</feature>
<dbReference type="EMBL" id="APWK03000034">
    <property type="protein sequence ID" value="PHH53959.1"/>
    <property type="molecule type" value="Genomic_DNA"/>
</dbReference>
<protein>
    <recommendedName>
        <fullName evidence="5">Mitotic apparatus protein p62</fullName>
    </recommendedName>
</protein>
<organism evidence="3 4">
    <name type="scientific">Ceratocystis fimbriata CBS 114723</name>
    <dbReference type="NCBI Taxonomy" id="1035309"/>
    <lineage>
        <taxon>Eukaryota</taxon>
        <taxon>Fungi</taxon>
        <taxon>Dikarya</taxon>
        <taxon>Ascomycota</taxon>
        <taxon>Pezizomycotina</taxon>
        <taxon>Sordariomycetes</taxon>
        <taxon>Hypocreomycetidae</taxon>
        <taxon>Microascales</taxon>
        <taxon>Ceratocystidaceae</taxon>
        <taxon>Ceratocystis</taxon>
    </lineage>
</organism>
<comment type="caution">
    <text evidence="3">The sequence shown here is derived from an EMBL/GenBank/DDBJ whole genome shotgun (WGS) entry which is preliminary data.</text>
</comment>
<gene>
    <name evidence="3" type="ORF">CFIMG_003001RA</name>
</gene>
<dbReference type="Proteomes" id="UP000222788">
    <property type="component" value="Unassembled WGS sequence"/>
</dbReference>
<evidence type="ECO:0000313" key="4">
    <source>
        <dbReference type="Proteomes" id="UP000222788"/>
    </source>
</evidence>
<dbReference type="PANTHER" id="PTHR42067">
    <property type="entry name" value="YALI0C15378P"/>
    <property type="match status" value="1"/>
</dbReference>
<keyword evidence="4" id="KW-1185">Reference proteome</keyword>
<dbReference type="PANTHER" id="PTHR42067:SF1">
    <property type="entry name" value="MITOTIC APPARATUS PROTEIN P62"/>
    <property type="match status" value="1"/>
</dbReference>
<evidence type="ECO:0000256" key="2">
    <source>
        <dbReference type="SAM" id="MobiDB-lite"/>
    </source>
</evidence>
<evidence type="ECO:0008006" key="5">
    <source>
        <dbReference type="Google" id="ProtNLM"/>
    </source>
</evidence>
<dbReference type="STRING" id="1035309.A0A2C5WYR0"/>
<dbReference type="OrthoDB" id="8064436at2759"/>
<evidence type="ECO:0000313" key="3">
    <source>
        <dbReference type="EMBL" id="PHH53959.1"/>
    </source>
</evidence>
<dbReference type="AlphaFoldDB" id="A0A2C5WYR0"/>
<feature type="compositionally biased region" description="Basic and acidic residues" evidence="2">
    <location>
        <begin position="217"/>
        <end position="238"/>
    </location>
</feature>
<evidence type="ECO:0000256" key="1">
    <source>
        <dbReference type="SAM" id="Coils"/>
    </source>
</evidence>
<accession>A0A2C5WYR0</accession>
<keyword evidence="1" id="KW-0175">Coiled coil</keyword>
<feature type="coiled-coil region" evidence="1">
    <location>
        <begin position="146"/>
        <end position="173"/>
    </location>
</feature>
<dbReference type="SUPFAM" id="SSF58022">
    <property type="entry name" value="XRCC4, C-terminal oligomerization domain"/>
    <property type="match status" value="1"/>
</dbReference>
<feature type="region of interest" description="Disordered" evidence="2">
    <location>
        <begin position="213"/>
        <end position="411"/>
    </location>
</feature>
<name>A0A2C5WYR0_9PEZI</name>